<evidence type="ECO:0000313" key="3">
    <source>
        <dbReference type="EMBL" id="MFD1526228.1"/>
    </source>
</evidence>
<feature type="transmembrane region" description="Helical" evidence="2">
    <location>
        <begin position="169"/>
        <end position="197"/>
    </location>
</feature>
<proteinExistence type="predicted"/>
<keyword evidence="2" id="KW-1133">Transmembrane helix</keyword>
<evidence type="ECO:0000256" key="1">
    <source>
        <dbReference type="SAM" id="MobiDB-lite"/>
    </source>
</evidence>
<dbReference type="Proteomes" id="UP001597111">
    <property type="component" value="Unassembled WGS sequence"/>
</dbReference>
<feature type="transmembrane region" description="Helical" evidence="2">
    <location>
        <begin position="127"/>
        <end position="149"/>
    </location>
</feature>
<keyword evidence="2" id="KW-0812">Transmembrane</keyword>
<dbReference type="AlphaFoldDB" id="A0ABD6B5Q2"/>
<dbReference type="InterPro" id="IPR011991">
    <property type="entry name" value="ArsR-like_HTH"/>
</dbReference>
<accession>A0ABD6B5Q2</accession>
<dbReference type="Pfam" id="PF12840">
    <property type="entry name" value="HTH_20"/>
    <property type="match status" value="1"/>
</dbReference>
<feature type="region of interest" description="Disordered" evidence="1">
    <location>
        <begin position="1"/>
        <end position="23"/>
    </location>
</feature>
<dbReference type="EMBL" id="JBHUDH010000076">
    <property type="protein sequence ID" value="MFD1526228.1"/>
    <property type="molecule type" value="Genomic_DNA"/>
</dbReference>
<comment type="caution">
    <text evidence="3">The sequence shown here is derived from an EMBL/GenBank/DDBJ whole genome shotgun (WGS) entry which is preliminary data.</text>
</comment>
<keyword evidence="2" id="KW-0472">Membrane</keyword>
<keyword evidence="4" id="KW-1185">Reference proteome</keyword>
<dbReference type="SUPFAM" id="SSF46785">
    <property type="entry name" value="Winged helix' DNA-binding domain"/>
    <property type="match status" value="1"/>
</dbReference>
<feature type="compositionally biased region" description="Polar residues" evidence="1">
    <location>
        <begin position="1"/>
        <end position="14"/>
    </location>
</feature>
<reference evidence="3 4" key="1">
    <citation type="journal article" date="2019" name="Int. J. Syst. Evol. Microbiol.">
        <title>The Global Catalogue of Microorganisms (GCM) 10K type strain sequencing project: providing services to taxonomists for standard genome sequencing and annotation.</title>
        <authorList>
            <consortium name="The Broad Institute Genomics Platform"/>
            <consortium name="The Broad Institute Genome Sequencing Center for Infectious Disease"/>
            <person name="Wu L."/>
            <person name="Ma J."/>
        </authorList>
    </citation>
    <scope>NUCLEOTIDE SEQUENCE [LARGE SCALE GENOMIC DNA]</scope>
    <source>
        <strain evidence="3 4">CGMCC 1.12285</strain>
    </source>
</reference>
<dbReference type="RefSeq" id="WP_379731480.1">
    <property type="nucleotide sequence ID" value="NZ_JBHSWZ010000097.1"/>
</dbReference>
<dbReference type="InterPro" id="IPR036388">
    <property type="entry name" value="WH-like_DNA-bd_sf"/>
</dbReference>
<organism evidence="3 4">
    <name type="scientific">Halolamina salina</name>
    <dbReference type="NCBI Taxonomy" id="1220023"/>
    <lineage>
        <taxon>Archaea</taxon>
        <taxon>Methanobacteriati</taxon>
        <taxon>Methanobacteriota</taxon>
        <taxon>Stenosarchaea group</taxon>
        <taxon>Halobacteria</taxon>
        <taxon>Halobacteriales</taxon>
        <taxon>Haloferacaceae</taxon>
    </lineage>
</organism>
<gene>
    <name evidence="3" type="ORF">ACFR9S_07920</name>
</gene>
<dbReference type="CDD" id="cd00090">
    <property type="entry name" value="HTH_ARSR"/>
    <property type="match status" value="1"/>
</dbReference>
<dbReference type="InterPro" id="IPR036390">
    <property type="entry name" value="WH_DNA-bd_sf"/>
</dbReference>
<evidence type="ECO:0000313" key="4">
    <source>
        <dbReference type="Proteomes" id="UP001597111"/>
    </source>
</evidence>
<dbReference type="Gene3D" id="1.10.10.10">
    <property type="entry name" value="Winged helix-like DNA-binding domain superfamily/Winged helix DNA-binding domain"/>
    <property type="match status" value="1"/>
</dbReference>
<protein>
    <submittedName>
        <fullName evidence="3">ArsR/SmtB family transcription factor</fullName>
    </submittedName>
</protein>
<sequence>MSSPIARLGSQSFGGETEPTVVDVSGDDADAVLDALSSDTARALYCEIDEEPAPPSVLARRLDSSVQNVHYHLSNLEAAGLVQVVGSDYSEKGNEMDVYGVAADPIVLAAGATPEERSTLRQLLADWTTGVAAIGLVSVAIQLLAVRLVGSGSGVFEPASPGLPDDAVLPWLAEAVAAPGLLFFVGGVAVLTVAIALELLGE</sequence>
<evidence type="ECO:0000256" key="2">
    <source>
        <dbReference type="SAM" id="Phobius"/>
    </source>
</evidence>
<name>A0ABD6B5Q2_9EURY</name>